<sequence>MPAAVTSNGFQPTNGLTKFTNCRLLRGNELVNADLWVSSKTGKIVNSQAVFFDDLVLPDETVDLGGRIVSPGMIECQLNGAFGFNFSTLLDDMSEYGKKIRDVNKLIVQTGVTSYIPTITSQRPELYQKALPFLGPSGHLQSAEDGAESLGAHCEGPFLNPTKNGVHNVDVLIEAQTFADLEACYGAENLNPQTEGGDIPVKMITAAPERGNMMKLIPEITARGIRYSVGHSEATYEEASEAVGHGATMITHLFNAMRPLHHRNPGIFGVLGEAESLPRPYFGIISDGIHLHPTTIKIAFNAHPDGFILVTDAMHLVGLPDGAYPWTNGETTANIVKQGSKLLLENSDTIAGSSITLLECVNNFLEWSGTGIPEALKAVTATPAAMMGLQHVKGTLEAGADADLIILSEERTNSGHIKLVLDEVWKFGTRLPRIAL</sequence>
<proteinExistence type="predicted"/>
<accession>A0ACC1NIU6</accession>
<reference evidence="1" key="1">
    <citation type="submission" date="2022-08" db="EMBL/GenBank/DDBJ databases">
        <title>Genome Sequence of Lecanicillium fungicola.</title>
        <authorList>
            <person name="Buettner E."/>
        </authorList>
    </citation>
    <scope>NUCLEOTIDE SEQUENCE</scope>
    <source>
        <strain evidence="1">Babe33</strain>
    </source>
</reference>
<organism evidence="1 2">
    <name type="scientific">Zarea fungicola</name>
    <dbReference type="NCBI Taxonomy" id="93591"/>
    <lineage>
        <taxon>Eukaryota</taxon>
        <taxon>Fungi</taxon>
        <taxon>Dikarya</taxon>
        <taxon>Ascomycota</taxon>
        <taxon>Pezizomycotina</taxon>
        <taxon>Sordariomycetes</taxon>
        <taxon>Hypocreomycetidae</taxon>
        <taxon>Hypocreales</taxon>
        <taxon>Cordycipitaceae</taxon>
        <taxon>Zarea</taxon>
    </lineage>
</organism>
<evidence type="ECO:0000313" key="2">
    <source>
        <dbReference type="Proteomes" id="UP001143910"/>
    </source>
</evidence>
<protein>
    <submittedName>
        <fullName evidence="1">Uncharacterized protein</fullName>
    </submittedName>
</protein>
<comment type="caution">
    <text evidence="1">The sequence shown here is derived from an EMBL/GenBank/DDBJ whole genome shotgun (WGS) entry which is preliminary data.</text>
</comment>
<dbReference type="Proteomes" id="UP001143910">
    <property type="component" value="Unassembled WGS sequence"/>
</dbReference>
<evidence type="ECO:0000313" key="1">
    <source>
        <dbReference type="EMBL" id="KAJ2978339.1"/>
    </source>
</evidence>
<name>A0ACC1NIU6_9HYPO</name>
<gene>
    <name evidence="1" type="ORF">NQ176_g3873</name>
</gene>
<dbReference type="EMBL" id="JANJQO010000385">
    <property type="protein sequence ID" value="KAJ2978339.1"/>
    <property type="molecule type" value="Genomic_DNA"/>
</dbReference>
<keyword evidence="2" id="KW-1185">Reference proteome</keyword>